<dbReference type="InterPro" id="IPR050388">
    <property type="entry name" value="ABC_Ni/Peptide_Import"/>
</dbReference>
<evidence type="ECO:0000256" key="5">
    <source>
        <dbReference type="ARBA" id="ARBA00022741"/>
    </source>
</evidence>
<dbReference type="PANTHER" id="PTHR43297">
    <property type="entry name" value="OLIGOPEPTIDE TRANSPORT ATP-BINDING PROTEIN APPD"/>
    <property type="match status" value="1"/>
</dbReference>
<keyword evidence="10" id="KW-1185">Reference proteome</keyword>
<dbReference type="GO" id="GO:0016887">
    <property type="term" value="F:ATP hydrolysis activity"/>
    <property type="evidence" value="ECO:0007669"/>
    <property type="project" value="InterPro"/>
</dbReference>
<gene>
    <name evidence="9" type="ORF">FHP25_12080</name>
</gene>
<keyword evidence="6 9" id="KW-0067">ATP-binding</keyword>
<evidence type="ECO:0000313" key="10">
    <source>
        <dbReference type="Proteomes" id="UP000321638"/>
    </source>
</evidence>
<evidence type="ECO:0000256" key="7">
    <source>
        <dbReference type="ARBA" id="ARBA00023136"/>
    </source>
</evidence>
<dbReference type="Pfam" id="PF00005">
    <property type="entry name" value="ABC_tran"/>
    <property type="match status" value="1"/>
</dbReference>
<dbReference type="RefSeq" id="WP_147847188.1">
    <property type="nucleotide sequence ID" value="NZ_VDUZ01000011.1"/>
</dbReference>
<dbReference type="Proteomes" id="UP000321638">
    <property type="component" value="Unassembled WGS sequence"/>
</dbReference>
<dbReference type="FunFam" id="3.40.50.300:FF:000016">
    <property type="entry name" value="Oligopeptide ABC transporter ATP-binding component"/>
    <property type="match status" value="1"/>
</dbReference>
<dbReference type="GO" id="GO:0005524">
    <property type="term" value="F:ATP binding"/>
    <property type="evidence" value="ECO:0007669"/>
    <property type="project" value="UniProtKB-KW"/>
</dbReference>
<evidence type="ECO:0000259" key="8">
    <source>
        <dbReference type="PROSITE" id="PS50893"/>
    </source>
</evidence>
<evidence type="ECO:0000313" key="9">
    <source>
        <dbReference type="EMBL" id="TXL76379.1"/>
    </source>
</evidence>
<accession>A0A5C8PPA9</accession>
<evidence type="ECO:0000256" key="3">
    <source>
        <dbReference type="ARBA" id="ARBA00022448"/>
    </source>
</evidence>
<dbReference type="GO" id="GO:0055085">
    <property type="term" value="P:transmembrane transport"/>
    <property type="evidence" value="ECO:0007669"/>
    <property type="project" value="UniProtKB-ARBA"/>
</dbReference>
<dbReference type="InterPro" id="IPR003439">
    <property type="entry name" value="ABC_transporter-like_ATP-bd"/>
</dbReference>
<dbReference type="AlphaFoldDB" id="A0A5C8PPA9"/>
<dbReference type="PANTHER" id="PTHR43297:SF2">
    <property type="entry name" value="DIPEPTIDE TRANSPORT ATP-BINDING PROTEIN DPPD"/>
    <property type="match status" value="1"/>
</dbReference>
<feature type="domain" description="ABC transporter" evidence="8">
    <location>
        <begin position="4"/>
        <end position="255"/>
    </location>
</feature>
<reference evidence="9 10" key="1">
    <citation type="submission" date="2019-06" db="EMBL/GenBank/DDBJ databases">
        <title>New taxonomy in bacterial strain CC-CFT640, isolated from vineyard.</title>
        <authorList>
            <person name="Lin S.-Y."/>
            <person name="Tsai C.-F."/>
            <person name="Young C.-C."/>
        </authorList>
    </citation>
    <scope>NUCLEOTIDE SEQUENCE [LARGE SCALE GENOMIC DNA]</scope>
    <source>
        <strain evidence="9 10">CC-CFT640</strain>
    </source>
</reference>
<keyword evidence="4" id="KW-1003">Cell membrane</keyword>
<dbReference type="GO" id="GO:0015833">
    <property type="term" value="P:peptide transport"/>
    <property type="evidence" value="ECO:0007669"/>
    <property type="project" value="InterPro"/>
</dbReference>
<evidence type="ECO:0000256" key="2">
    <source>
        <dbReference type="ARBA" id="ARBA00005417"/>
    </source>
</evidence>
<dbReference type="Pfam" id="PF08352">
    <property type="entry name" value="oligo_HPY"/>
    <property type="match status" value="1"/>
</dbReference>
<dbReference type="OrthoDB" id="37801at2"/>
<comment type="caution">
    <text evidence="9">The sequence shown here is derived from an EMBL/GenBank/DDBJ whole genome shotgun (WGS) entry which is preliminary data.</text>
</comment>
<dbReference type="CDD" id="cd03257">
    <property type="entry name" value="ABC_NikE_OppD_transporters"/>
    <property type="match status" value="1"/>
</dbReference>
<evidence type="ECO:0000256" key="6">
    <source>
        <dbReference type="ARBA" id="ARBA00022840"/>
    </source>
</evidence>
<proteinExistence type="inferred from homology"/>
<keyword evidence="7" id="KW-0472">Membrane</keyword>
<dbReference type="InterPro" id="IPR017871">
    <property type="entry name" value="ABC_transporter-like_CS"/>
</dbReference>
<comment type="subcellular location">
    <subcellularLocation>
        <location evidence="1">Cell inner membrane</location>
        <topology evidence="1">Peripheral membrane protein</topology>
    </subcellularLocation>
</comment>
<name>A0A5C8PPA9_9HYPH</name>
<organism evidence="9 10">
    <name type="scientific">Vineibacter terrae</name>
    <dbReference type="NCBI Taxonomy" id="2586908"/>
    <lineage>
        <taxon>Bacteria</taxon>
        <taxon>Pseudomonadati</taxon>
        <taxon>Pseudomonadota</taxon>
        <taxon>Alphaproteobacteria</taxon>
        <taxon>Hyphomicrobiales</taxon>
        <taxon>Vineibacter</taxon>
    </lineage>
</organism>
<dbReference type="InterPro" id="IPR013563">
    <property type="entry name" value="Oligopep_ABC_C"/>
</dbReference>
<dbReference type="SUPFAM" id="SSF52540">
    <property type="entry name" value="P-loop containing nucleoside triphosphate hydrolases"/>
    <property type="match status" value="1"/>
</dbReference>
<keyword evidence="3" id="KW-0813">Transport</keyword>
<comment type="similarity">
    <text evidence="2">Belongs to the ABC transporter superfamily.</text>
</comment>
<dbReference type="SMART" id="SM00382">
    <property type="entry name" value="AAA"/>
    <property type="match status" value="1"/>
</dbReference>
<dbReference type="InterPro" id="IPR027417">
    <property type="entry name" value="P-loop_NTPase"/>
</dbReference>
<dbReference type="GO" id="GO:0005886">
    <property type="term" value="C:plasma membrane"/>
    <property type="evidence" value="ECO:0007669"/>
    <property type="project" value="UniProtKB-SubCell"/>
</dbReference>
<keyword evidence="5" id="KW-0547">Nucleotide-binding</keyword>
<protein>
    <submittedName>
        <fullName evidence="9">ABC transporter ATP-binding protein</fullName>
    </submittedName>
</protein>
<dbReference type="InterPro" id="IPR003593">
    <property type="entry name" value="AAA+_ATPase"/>
</dbReference>
<dbReference type="PROSITE" id="PS50893">
    <property type="entry name" value="ABC_TRANSPORTER_2"/>
    <property type="match status" value="1"/>
</dbReference>
<dbReference type="NCBIfam" id="TIGR01727">
    <property type="entry name" value="oligo_HPY"/>
    <property type="match status" value="1"/>
</dbReference>
<dbReference type="EMBL" id="VDUZ01000011">
    <property type="protein sequence ID" value="TXL76379.1"/>
    <property type="molecule type" value="Genomic_DNA"/>
</dbReference>
<dbReference type="Gene3D" id="3.40.50.300">
    <property type="entry name" value="P-loop containing nucleotide triphosphate hydrolases"/>
    <property type="match status" value="1"/>
</dbReference>
<evidence type="ECO:0000256" key="4">
    <source>
        <dbReference type="ARBA" id="ARBA00022475"/>
    </source>
</evidence>
<dbReference type="PROSITE" id="PS00211">
    <property type="entry name" value="ABC_TRANSPORTER_1"/>
    <property type="match status" value="1"/>
</dbReference>
<sequence>MALLAVSNLATEFKTQAGPRRAVDGVSFAVERGEVLGIVGESGSGKSVTALSIMGLIDPQVGRIAGGSISFDGQDLVGLRLAELQALRGRRISMIFQEPLSALNPCYTIGDQIGEVFVAHGDGAGPATRGRVLELLKLVHIPDPEGILRRYPHEISGGMRQRAMIAMALAYTPDLLIADEPTTALDVTIQAQVLNLIDRLRRELKLAVMLITHDIGIVAQYADRVAVMYGGRIVETGPAETLLIAPQHPYTIGLLASVPRLGTGRSRERLREIPGTVPSITELVPGCRFAPRCAHRMARCGEQAPPLEARAAGHDAACWWTGAA</sequence>
<evidence type="ECO:0000256" key="1">
    <source>
        <dbReference type="ARBA" id="ARBA00004417"/>
    </source>
</evidence>